<accession>A0A382XRX7</accession>
<proteinExistence type="predicted"/>
<dbReference type="PANTHER" id="PTHR48090:SF7">
    <property type="entry name" value="RFBJ PROTEIN"/>
    <property type="match status" value="1"/>
</dbReference>
<reference evidence="2" key="1">
    <citation type="submission" date="2018-05" db="EMBL/GenBank/DDBJ databases">
        <authorList>
            <person name="Lanie J.A."/>
            <person name="Ng W.-L."/>
            <person name="Kazmierczak K.M."/>
            <person name="Andrzejewski T.M."/>
            <person name="Davidsen T.M."/>
            <person name="Wayne K.J."/>
            <person name="Tettelin H."/>
            <person name="Glass J.I."/>
            <person name="Rusch D."/>
            <person name="Podicherti R."/>
            <person name="Tsui H.-C.T."/>
            <person name="Winkler M.E."/>
        </authorList>
    </citation>
    <scope>NUCLEOTIDE SEQUENCE</scope>
</reference>
<dbReference type="Pfam" id="PF00535">
    <property type="entry name" value="Glycos_transf_2"/>
    <property type="match status" value="1"/>
</dbReference>
<dbReference type="AlphaFoldDB" id="A0A382XRX7"/>
<dbReference type="InterPro" id="IPR029044">
    <property type="entry name" value="Nucleotide-diphossugar_trans"/>
</dbReference>
<dbReference type="InterPro" id="IPR001173">
    <property type="entry name" value="Glyco_trans_2-like"/>
</dbReference>
<dbReference type="Gene3D" id="3.90.550.10">
    <property type="entry name" value="Spore Coat Polysaccharide Biosynthesis Protein SpsA, Chain A"/>
    <property type="match status" value="1"/>
</dbReference>
<feature type="non-terminal residue" evidence="2">
    <location>
        <position position="1"/>
    </location>
</feature>
<evidence type="ECO:0000259" key="1">
    <source>
        <dbReference type="Pfam" id="PF00535"/>
    </source>
</evidence>
<feature type="non-terminal residue" evidence="2">
    <location>
        <position position="268"/>
    </location>
</feature>
<feature type="domain" description="Glycosyltransferase 2-like" evidence="1">
    <location>
        <begin position="28"/>
        <end position="197"/>
    </location>
</feature>
<name>A0A382XRX7_9ZZZZ</name>
<protein>
    <recommendedName>
        <fullName evidence="1">Glycosyltransferase 2-like domain-containing protein</fullName>
    </recommendedName>
</protein>
<dbReference type="CDD" id="cd04179">
    <property type="entry name" value="DPM_DPG-synthase_like"/>
    <property type="match status" value="1"/>
</dbReference>
<evidence type="ECO:0000313" key="2">
    <source>
        <dbReference type="EMBL" id="SVD73609.1"/>
    </source>
</evidence>
<gene>
    <name evidence="2" type="ORF">METZ01_LOCUS426463</name>
</gene>
<dbReference type="SUPFAM" id="SSF53448">
    <property type="entry name" value="Nucleotide-diphospho-sugar transferases"/>
    <property type="match status" value="1"/>
</dbReference>
<dbReference type="EMBL" id="UINC01169861">
    <property type="protein sequence ID" value="SVD73609.1"/>
    <property type="molecule type" value="Genomic_DNA"/>
</dbReference>
<sequence>FMIQRKNFKTDAELHYLSYKPILNPKICVVLPTYNEAEVIEDVIKNFQKNELVKHVVVIDNHSSDGTDNIAEKCGAKVIRKDRNMGFGHSYALGLKEGLKTDASVILTSESDYSFNAYDIPKMLPYLDNCDIAIGTRQNQVLVEKGNQNSVLHVLGNFFLAKLIQIKYFSLLHAGVVNLTDVGCNFRLFRTESLKKIVDELTFPGTDEVKAGIGVAIHLTMLGIQKDLRIIEIPITFNKRRGESKIGSNRRIRAIKIGLTFLWLILKT</sequence>
<dbReference type="PANTHER" id="PTHR48090">
    <property type="entry name" value="UNDECAPRENYL-PHOSPHATE 4-DEOXY-4-FORMAMIDO-L-ARABINOSE TRANSFERASE-RELATED"/>
    <property type="match status" value="1"/>
</dbReference>
<dbReference type="InterPro" id="IPR050256">
    <property type="entry name" value="Glycosyltransferase_2"/>
</dbReference>
<organism evidence="2">
    <name type="scientific">marine metagenome</name>
    <dbReference type="NCBI Taxonomy" id="408172"/>
    <lineage>
        <taxon>unclassified sequences</taxon>
        <taxon>metagenomes</taxon>
        <taxon>ecological metagenomes</taxon>
    </lineage>
</organism>